<gene>
    <name evidence="7" type="ORF">F8154_07955</name>
</gene>
<proteinExistence type="predicted"/>
<comment type="caution">
    <text evidence="7">The sequence shown here is derived from an EMBL/GenBank/DDBJ whole genome shotgun (WGS) entry which is preliminary data.</text>
</comment>
<sequence length="388" mass="41048">MSMNYPFYVGILLILGLLGGKIASKFKLPSVTGYIILGLFIGPSFLNVISKEMIKSLQFVNHLALGILAFSIGSELHRYVFFKFGGDLFLLALGDGLITFGLVAASTYFLGVPIEFAIILGVLAQTVSPSGVLSIIKEYRAKGSFAKNVMALVAIENLNCILLFGIVSAVLQGLQNANLSGVNLALSLTREMGLAILFGSIAGIVNAYIIKKKPNNSNYLVLLIGVILLNTGIAIALNLSAILLNMTTGAVITNLINRKHILVTTLERVELPIFVVFLTLAGAKLDISIMGTVGLVGIAYIMGRLIGKIGGSMLVANITSLKPLSRKNIGMALTPQAGVAIGLSTIAEQKLPHSNGLITGIVLSGVIFFEIVGPLLVKRALKNTGEIQ</sequence>
<keyword evidence="3 5" id="KW-1133">Transmembrane helix</keyword>
<dbReference type="GO" id="GO:0016020">
    <property type="term" value="C:membrane"/>
    <property type="evidence" value="ECO:0007669"/>
    <property type="project" value="UniProtKB-SubCell"/>
</dbReference>
<feature type="transmembrane region" description="Helical" evidence="5">
    <location>
        <begin position="328"/>
        <end position="346"/>
    </location>
</feature>
<evidence type="ECO:0000256" key="2">
    <source>
        <dbReference type="ARBA" id="ARBA00022692"/>
    </source>
</evidence>
<organism evidence="7 8">
    <name type="scientific">Alkaliphilus pronyensis</name>
    <dbReference type="NCBI Taxonomy" id="1482732"/>
    <lineage>
        <taxon>Bacteria</taxon>
        <taxon>Bacillati</taxon>
        <taxon>Bacillota</taxon>
        <taxon>Clostridia</taxon>
        <taxon>Peptostreptococcales</taxon>
        <taxon>Natronincolaceae</taxon>
        <taxon>Alkaliphilus</taxon>
    </lineage>
</organism>
<keyword evidence="4 5" id="KW-0472">Membrane</keyword>
<feature type="transmembrane region" description="Helical" evidence="5">
    <location>
        <begin position="56"/>
        <end position="76"/>
    </location>
</feature>
<reference evidence="7 8" key="1">
    <citation type="submission" date="2019-10" db="EMBL/GenBank/DDBJ databases">
        <title>Alkaliphilus serpentinus sp. nov. and Alkaliphilus pronyensis sp. nov., two novel anaerobic alkaliphilic species isolated from the serpentinized-hosted hydrothermal field of the Prony Bay (New Caledonia).</title>
        <authorList>
            <person name="Postec A."/>
        </authorList>
    </citation>
    <scope>NUCLEOTIDE SEQUENCE [LARGE SCALE GENOMIC DNA]</scope>
    <source>
        <strain evidence="7 8">LacV</strain>
    </source>
</reference>
<dbReference type="InterPro" id="IPR038770">
    <property type="entry name" value="Na+/solute_symporter_sf"/>
</dbReference>
<dbReference type="Gene3D" id="1.20.1530.20">
    <property type="match status" value="1"/>
</dbReference>
<feature type="transmembrane region" description="Helical" evidence="5">
    <location>
        <begin position="192"/>
        <end position="210"/>
    </location>
</feature>
<comment type="subcellular location">
    <subcellularLocation>
        <location evidence="1">Membrane</location>
        <topology evidence="1">Multi-pass membrane protein</topology>
    </subcellularLocation>
</comment>
<name>A0A6I0F941_9FIRM</name>
<evidence type="ECO:0000313" key="7">
    <source>
        <dbReference type="EMBL" id="KAB3534786.1"/>
    </source>
</evidence>
<dbReference type="AlphaFoldDB" id="A0A6I0F941"/>
<accession>A0A6I0F941</accession>
<feature type="transmembrane region" description="Helical" evidence="5">
    <location>
        <begin position="116"/>
        <end position="136"/>
    </location>
</feature>
<dbReference type="Proteomes" id="UP000432715">
    <property type="component" value="Unassembled WGS sequence"/>
</dbReference>
<dbReference type="InterPro" id="IPR006153">
    <property type="entry name" value="Cation/H_exchanger_TM"/>
</dbReference>
<feature type="transmembrane region" description="Helical" evidence="5">
    <location>
        <begin position="6"/>
        <end position="24"/>
    </location>
</feature>
<feature type="transmembrane region" description="Helical" evidence="5">
    <location>
        <begin position="88"/>
        <end position="110"/>
    </location>
</feature>
<keyword evidence="2 5" id="KW-0812">Transmembrane</keyword>
<evidence type="ECO:0000259" key="6">
    <source>
        <dbReference type="Pfam" id="PF00999"/>
    </source>
</evidence>
<feature type="transmembrane region" description="Helical" evidence="5">
    <location>
        <begin position="219"/>
        <end position="244"/>
    </location>
</feature>
<dbReference type="EMBL" id="WBZC01000025">
    <property type="protein sequence ID" value="KAB3534786.1"/>
    <property type="molecule type" value="Genomic_DNA"/>
</dbReference>
<feature type="transmembrane region" description="Helical" evidence="5">
    <location>
        <begin position="287"/>
        <end position="307"/>
    </location>
</feature>
<dbReference type="GO" id="GO:0015297">
    <property type="term" value="F:antiporter activity"/>
    <property type="evidence" value="ECO:0007669"/>
    <property type="project" value="InterPro"/>
</dbReference>
<feature type="transmembrane region" description="Helical" evidence="5">
    <location>
        <begin position="31"/>
        <end position="50"/>
    </location>
</feature>
<dbReference type="Pfam" id="PF00999">
    <property type="entry name" value="Na_H_Exchanger"/>
    <property type="match status" value="1"/>
</dbReference>
<evidence type="ECO:0000256" key="1">
    <source>
        <dbReference type="ARBA" id="ARBA00004141"/>
    </source>
</evidence>
<evidence type="ECO:0000256" key="4">
    <source>
        <dbReference type="ARBA" id="ARBA00023136"/>
    </source>
</evidence>
<feature type="transmembrane region" description="Helical" evidence="5">
    <location>
        <begin position="358"/>
        <end position="377"/>
    </location>
</feature>
<keyword evidence="8" id="KW-1185">Reference proteome</keyword>
<protein>
    <recommendedName>
        <fullName evidence="6">Cation/H+ exchanger transmembrane domain-containing protein</fullName>
    </recommendedName>
</protein>
<evidence type="ECO:0000256" key="3">
    <source>
        <dbReference type="ARBA" id="ARBA00022989"/>
    </source>
</evidence>
<evidence type="ECO:0000256" key="5">
    <source>
        <dbReference type="SAM" id="Phobius"/>
    </source>
</evidence>
<feature type="transmembrane region" description="Helical" evidence="5">
    <location>
        <begin position="148"/>
        <end position="172"/>
    </location>
</feature>
<dbReference type="PANTHER" id="PTHR43021">
    <property type="entry name" value="NA(+)/H(+) ANTIPORTER-RELATED"/>
    <property type="match status" value="1"/>
</dbReference>
<dbReference type="OrthoDB" id="9778229at2"/>
<dbReference type="GO" id="GO:1902600">
    <property type="term" value="P:proton transmembrane transport"/>
    <property type="evidence" value="ECO:0007669"/>
    <property type="project" value="InterPro"/>
</dbReference>
<evidence type="ECO:0000313" key="8">
    <source>
        <dbReference type="Proteomes" id="UP000432715"/>
    </source>
</evidence>
<dbReference type="PANTHER" id="PTHR43021:SF2">
    <property type="entry name" value="CATION_H+ EXCHANGER DOMAIN-CONTAINING PROTEIN"/>
    <property type="match status" value="1"/>
</dbReference>
<feature type="domain" description="Cation/H+ exchanger transmembrane" evidence="6">
    <location>
        <begin position="15"/>
        <end position="378"/>
    </location>
</feature>